<sequence length="191" mass="21824">VQPEKSITLDSGHRIVEIPPDLVYSLEGFQRTLAFVHDPLVNWRLFNFNGVPQMSTLASAHVPPVVNSEDSSSYRELLQPQRGARERELLQLTYVSDFLYYRLHSLALKMSSMIKFPDDDSITCRAFAKALHYKETESEGALSNRRYANPVAVVEALIHINNQLHQHEAAVGILTYAQQRLGVQLKESWYR</sequence>
<dbReference type="PANTHER" id="PTHR11139:SF9">
    <property type="entry name" value="SERINE_THREONINE-PROTEIN KINASE MTOR"/>
    <property type="match status" value="1"/>
</dbReference>
<dbReference type="Proteomes" id="UP000004994">
    <property type="component" value="Chromosome 1"/>
</dbReference>
<dbReference type="PANTHER" id="PTHR11139">
    <property type="entry name" value="ATAXIA TELANGIECTASIA MUTATED ATM -RELATED"/>
    <property type="match status" value="1"/>
</dbReference>
<proteinExistence type="predicted"/>
<evidence type="ECO:0000313" key="1">
    <source>
        <dbReference type="EnsemblPlants" id="Solyc01g106860.3.1"/>
    </source>
</evidence>
<dbReference type="InterPro" id="IPR050517">
    <property type="entry name" value="DDR_Repair_Kinase"/>
</dbReference>
<name>A0A3Q7ERZ7_SOLLC</name>
<dbReference type="EnsemblPlants" id="Solyc01g106860.3.1">
    <property type="protein sequence ID" value="Solyc01g106860.3.1"/>
    <property type="gene ID" value="Solyc01g106860.3"/>
</dbReference>
<reference evidence="1" key="1">
    <citation type="journal article" date="2012" name="Nature">
        <title>The tomato genome sequence provides insights into fleshy fruit evolution.</title>
        <authorList>
            <consortium name="Tomato Genome Consortium"/>
        </authorList>
    </citation>
    <scope>NUCLEOTIDE SEQUENCE [LARGE SCALE GENOMIC DNA]</scope>
    <source>
        <strain evidence="1">cv. Heinz 1706</strain>
    </source>
</reference>
<protein>
    <submittedName>
        <fullName evidence="1">Uncharacterized protein</fullName>
    </submittedName>
</protein>
<dbReference type="InParanoid" id="A0A3Q7ERZ7"/>
<dbReference type="Gramene" id="Solyc01g106860.3.1">
    <property type="protein sequence ID" value="Solyc01g106860.3.1"/>
    <property type="gene ID" value="Solyc01g106860.3"/>
</dbReference>
<dbReference type="InterPro" id="IPR016024">
    <property type="entry name" value="ARM-type_fold"/>
</dbReference>
<dbReference type="STRING" id="4081.A0A3Q7ERZ7"/>
<dbReference type="AlphaFoldDB" id="A0A3Q7ERZ7"/>
<keyword evidence="2" id="KW-1185">Reference proteome</keyword>
<reference evidence="1" key="2">
    <citation type="submission" date="2019-01" db="UniProtKB">
        <authorList>
            <consortium name="EnsemblPlants"/>
        </authorList>
    </citation>
    <scope>IDENTIFICATION</scope>
    <source>
        <strain evidence="1">cv. Heinz 1706</strain>
    </source>
</reference>
<organism evidence="1">
    <name type="scientific">Solanum lycopersicum</name>
    <name type="common">Tomato</name>
    <name type="synonym">Lycopersicon esculentum</name>
    <dbReference type="NCBI Taxonomy" id="4081"/>
    <lineage>
        <taxon>Eukaryota</taxon>
        <taxon>Viridiplantae</taxon>
        <taxon>Streptophyta</taxon>
        <taxon>Embryophyta</taxon>
        <taxon>Tracheophyta</taxon>
        <taxon>Spermatophyta</taxon>
        <taxon>Magnoliopsida</taxon>
        <taxon>eudicotyledons</taxon>
        <taxon>Gunneridae</taxon>
        <taxon>Pentapetalae</taxon>
        <taxon>asterids</taxon>
        <taxon>lamiids</taxon>
        <taxon>Solanales</taxon>
        <taxon>Solanaceae</taxon>
        <taxon>Solanoideae</taxon>
        <taxon>Solaneae</taxon>
        <taxon>Solanum</taxon>
        <taxon>Solanum subgen. Lycopersicon</taxon>
    </lineage>
</organism>
<dbReference type="SUPFAM" id="SSF48371">
    <property type="entry name" value="ARM repeat"/>
    <property type="match status" value="1"/>
</dbReference>
<evidence type="ECO:0000313" key="2">
    <source>
        <dbReference type="Proteomes" id="UP000004994"/>
    </source>
</evidence>
<accession>A0A3Q7ERZ7</accession>
<dbReference type="PaxDb" id="4081-Solyc01g106860.2.1"/>